<gene>
    <name evidence="1" type="ORF">FDZ14_34840</name>
</gene>
<keyword evidence="1" id="KW-0614">Plasmid</keyword>
<name>A0A6M6E2I7_PRIMG</name>
<organism evidence="1 2">
    <name type="scientific">Priestia megaterium</name>
    <name type="common">Bacillus megaterium</name>
    <dbReference type="NCBI Taxonomy" id="1404"/>
    <lineage>
        <taxon>Bacteria</taxon>
        <taxon>Bacillati</taxon>
        <taxon>Bacillota</taxon>
        <taxon>Bacilli</taxon>
        <taxon>Bacillales</taxon>
        <taxon>Bacillaceae</taxon>
        <taxon>Priestia</taxon>
    </lineage>
</organism>
<proteinExistence type="predicted"/>
<evidence type="ECO:0000313" key="2">
    <source>
        <dbReference type="Proteomes" id="UP000501076"/>
    </source>
</evidence>
<geneLocation type="plasmid" evidence="2">
    <name>pfdu301c</name>
</geneLocation>
<dbReference type="Proteomes" id="UP000501076">
    <property type="component" value="Plasmid pFDU301C"/>
</dbReference>
<accession>A0A6M6E2I7</accession>
<protein>
    <submittedName>
        <fullName evidence="1">Uncharacterized protein</fullName>
    </submittedName>
</protein>
<evidence type="ECO:0000313" key="1">
    <source>
        <dbReference type="EMBL" id="QJX81283.1"/>
    </source>
</evidence>
<reference evidence="1 2" key="1">
    <citation type="submission" date="2019-10" db="EMBL/GenBank/DDBJ databases">
        <title>Complete genome sequences for adaption low water activity.</title>
        <authorList>
            <person name="Zhao L."/>
            <person name="Zhong J."/>
        </authorList>
    </citation>
    <scope>NUCLEOTIDE SEQUENCE [LARGE SCALE GENOMIC DNA]</scope>
    <source>
        <strain evidence="1 2">FDU301</strain>
        <plasmid evidence="2">pfdu301c</plasmid>
    </source>
</reference>
<dbReference type="EMBL" id="CP045275">
    <property type="protein sequence ID" value="QJX81283.1"/>
    <property type="molecule type" value="Genomic_DNA"/>
</dbReference>
<dbReference type="AlphaFoldDB" id="A0A6M6E2I7"/>
<sequence length="423" mass="48125">MNKKKIFDFDTEFLKINNDLSKVSKELNLNQKQSKQNRDNLKSLENELIKLGLPREMMPSSKSINEEINIYSEDYFTRISTGIEKEILKEINSSTNLLPPTSKLDYVMALVIGFISSLVDILMVKIPKEVNYLGKYLQEGSSFTGWLRSLGIDENGSMNEFLAKLEKVCKVSYDVSTTDKLGDYGGEVSGFYPKTHRLMSLGHDPFFGFIFGLIDIFNGSITVIDSKGTIHSIPLDKFQETPIEDKIFAPLLWLGHLCSDVCTKMGIPIPGWGFTQILQFGSFGENDRTLAELTKWMYLEGYDLRHFLTMGTVPGIIELFTRIYFRCTLNKDELASPIYAKNIKELQDHIRLEKLLFIAHSVATSGNVVKIILHQGNPLSFNTAELLGLVKQSVHIGQVNFRDKTGEKIIRNRNRINNEWNKI</sequence>